<dbReference type="STRING" id="285676.GA0070561_3304"/>
<protein>
    <submittedName>
        <fullName evidence="3">Nucleotide-binding universal stress protein, UspA family</fullName>
    </submittedName>
</protein>
<dbReference type="RefSeq" id="WP_425255897.1">
    <property type="nucleotide sequence ID" value="NZ_FMCR01000003.1"/>
</dbReference>
<dbReference type="Gene3D" id="3.40.50.620">
    <property type="entry name" value="HUPs"/>
    <property type="match status" value="2"/>
</dbReference>
<name>A0A1C4XD78_9ACTN</name>
<comment type="similarity">
    <text evidence="1">Belongs to the universal stress protein A family.</text>
</comment>
<dbReference type="Pfam" id="PF00582">
    <property type="entry name" value="Usp"/>
    <property type="match status" value="2"/>
</dbReference>
<dbReference type="InterPro" id="IPR014729">
    <property type="entry name" value="Rossmann-like_a/b/a_fold"/>
</dbReference>
<proteinExistence type="inferred from homology"/>
<gene>
    <name evidence="3" type="ORF">GA0070561_3304</name>
</gene>
<accession>A0A1C4XD78</accession>
<dbReference type="Proteomes" id="UP000198864">
    <property type="component" value="Unassembled WGS sequence"/>
</dbReference>
<dbReference type="PANTHER" id="PTHR46553">
    <property type="entry name" value="ADENINE NUCLEOTIDE ALPHA HYDROLASES-LIKE SUPERFAMILY PROTEIN"/>
    <property type="match status" value="1"/>
</dbReference>
<dbReference type="PRINTS" id="PR01438">
    <property type="entry name" value="UNVRSLSTRESS"/>
</dbReference>
<feature type="domain" description="UspA" evidence="2">
    <location>
        <begin position="174"/>
        <end position="300"/>
    </location>
</feature>
<sequence length="302" mass="31385">MALDPRNRPDHPLKEDDVRDAEILVGYDGSTDASVALNWAVEEARHSGQPVRLAYVFEWLTVASWVGPGIAPGVWPDDTARRQVEDLVRRAAADAAGANPGLRITGEVYDGPPALVLQERSAEAGLLVLGSRGHGGFGGLLAGSTAVSVAAHAHCPVVVVRDGAGSAATDTSSRPVAVGVDGSEPSLVALGFAAERAAQRQLPLRVLHAWTPGPGGAAGVPDERAAVEQALEPWRRTFPQLAVTVDLESTSPSAMLIEASRDARLVVVGSRGRGGLAGMLLGSVSQQLIQHAACPVAVVRER</sequence>
<reference evidence="3 4" key="1">
    <citation type="submission" date="2016-06" db="EMBL/GenBank/DDBJ databases">
        <authorList>
            <person name="Kjaerup R.B."/>
            <person name="Dalgaard T.S."/>
            <person name="Juul-Madsen H.R."/>
        </authorList>
    </citation>
    <scope>NUCLEOTIDE SEQUENCE [LARGE SCALE GENOMIC DNA]</scope>
    <source>
        <strain evidence="3 4">DSM 44871</strain>
    </source>
</reference>
<evidence type="ECO:0000259" key="2">
    <source>
        <dbReference type="Pfam" id="PF00582"/>
    </source>
</evidence>
<evidence type="ECO:0000313" key="4">
    <source>
        <dbReference type="Proteomes" id="UP000198864"/>
    </source>
</evidence>
<evidence type="ECO:0000313" key="3">
    <source>
        <dbReference type="EMBL" id="SCF06284.1"/>
    </source>
</evidence>
<evidence type="ECO:0000256" key="1">
    <source>
        <dbReference type="ARBA" id="ARBA00008791"/>
    </source>
</evidence>
<dbReference type="SUPFAM" id="SSF52402">
    <property type="entry name" value="Adenine nucleotide alpha hydrolases-like"/>
    <property type="match status" value="2"/>
</dbReference>
<feature type="domain" description="UspA" evidence="2">
    <location>
        <begin position="23"/>
        <end position="161"/>
    </location>
</feature>
<dbReference type="InterPro" id="IPR006016">
    <property type="entry name" value="UspA"/>
</dbReference>
<organism evidence="3 4">
    <name type="scientific">Micromonospora saelicesensis</name>
    <dbReference type="NCBI Taxonomy" id="285676"/>
    <lineage>
        <taxon>Bacteria</taxon>
        <taxon>Bacillati</taxon>
        <taxon>Actinomycetota</taxon>
        <taxon>Actinomycetes</taxon>
        <taxon>Micromonosporales</taxon>
        <taxon>Micromonosporaceae</taxon>
        <taxon>Micromonospora</taxon>
    </lineage>
</organism>
<dbReference type="PANTHER" id="PTHR46553:SF3">
    <property type="entry name" value="ADENINE NUCLEOTIDE ALPHA HYDROLASES-LIKE SUPERFAMILY PROTEIN"/>
    <property type="match status" value="1"/>
</dbReference>
<dbReference type="AlphaFoldDB" id="A0A1C4XD78"/>
<dbReference type="EMBL" id="FMCR01000003">
    <property type="protein sequence ID" value="SCF06284.1"/>
    <property type="molecule type" value="Genomic_DNA"/>
</dbReference>
<dbReference type="InterPro" id="IPR006015">
    <property type="entry name" value="Universal_stress_UspA"/>
</dbReference>